<dbReference type="Proteomes" id="UP001221757">
    <property type="component" value="Unassembled WGS sequence"/>
</dbReference>
<feature type="compositionally biased region" description="Polar residues" evidence="2">
    <location>
        <begin position="258"/>
        <end position="270"/>
    </location>
</feature>
<feature type="compositionally biased region" description="Acidic residues" evidence="2">
    <location>
        <begin position="623"/>
        <end position="635"/>
    </location>
</feature>
<evidence type="ECO:0000313" key="4">
    <source>
        <dbReference type="Proteomes" id="UP001221757"/>
    </source>
</evidence>
<feature type="region of interest" description="Disordered" evidence="2">
    <location>
        <begin position="521"/>
        <end position="637"/>
    </location>
</feature>
<feature type="compositionally biased region" description="Low complexity" evidence="2">
    <location>
        <begin position="599"/>
        <end position="613"/>
    </location>
</feature>
<protein>
    <submittedName>
        <fullName evidence="3">Uncharacterized protein</fullName>
    </submittedName>
</protein>
<feature type="compositionally biased region" description="Pro residues" evidence="2">
    <location>
        <begin position="522"/>
        <end position="533"/>
    </location>
</feature>
<feature type="compositionally biased region" description="Polar residues" evidence="2">
    <location>
        <begin position="120"/>
        <end position="134"/>
    </location>
</feature>
<feature type="compositionally biased region" description="Basic and acidic residues" evidence="2">
    <location>
        <begin position="685"/>
        <end position="697"/>
    </location>
</feature>
<dbReference type="AlphaFoldDB" id="A0AAD7MC12"/>
<sequence length="715" mass="75177">MDDAEQDPLHTILHSDNTVLVIATLVLAGSALICRSGRRLSFSPHGGGLSLTSQADSDAKKHPHKSQGTNAADSGNDDTKDPKNFRSKERRRRGKDPLKEILKGGKKLKMLSVARDHDTGSSTSASTSPLPQIPQSGSSQRSASVSTSSRSVSSSTTSSAAAAGLTITDLTARDNENGDATPAMSARNLNGRAHDASPPSTTDSEAVNGLRDISEIPEPPMISISSSSSAAASTSLTTPVTSPSTSPSDNSSSGSTVLLHTSQTYPQYYSSGARGSENPWGWDGQGPETSYRKPPRFRSRSRGSPLPPSVSMAPFASTSSAEPAAHSPQQLSSTSSVSSEDFTFPTLNAAPSSPSPPESSQPITGNTAGGTPRVPTPRRTPTPGSDGNTPPPSLNTQTQIASLRGALEAARMREEKAKADLDRYAKDFEMMRWENNTWRRRELELQGQVNHLMHQLQTYAALFASTMSPTGQPHLQVPNGNSPSSANGHGPPSPNGYPGMFPPTGMLSPVAVNGLPFFAYPAQPPPPPPPPQHHQPNVFSMLFPTPRSNGGSGSRPSSSVSGSAESSVGSVSPDLVGSPGPLDRGRRRTRTQTAEARLGGAWEGEMAEGWVGVDVQDAGHEGDAEDGDEDEEDGGFSEALADAILKRPESIRVRSKKRDKGGATEFTFPSISDFGNVAVYKERHAESAVVEQEKEEPAPTLGGSNDDCEPAAPES</sequence>
<feature type="compositionally biased region" description="Low complexity" evidence="2">
    <location>
        <begin position="221"/>
        <end position="256"/>
    </location>
</feature>
<feature type="compositionally biased region" description="Low complexity" evidence="2">
    <location>
        <begin position="554"/>
        <end position="572"/>
    </location>
</feature>
<comment type="caution">
    <text evidence="3">The sequence shown here is derived from an EMBL/GenBank/DDBJ whole genome shotgun (WGS) entry which is preliminary data.</text>
</comment>
<organism evidence="3 4">
    <name type="scientific">Mycena rosella</name>
    <name type="common">Pink bonnet</name>
    <name type="synonym">Agaricus rosellus</name>
    <dbReference type="NCBI Taxonomy" id="1033263"/>
    <lineage>
        <taxon>Eukaryota</taxon>
        <taxon>Fungi</taxon>
        <taxon>Dikarya</taxon>
        <taxon>Basidiomycota</taxon>
        <taxon>Agaricomycotina</taxon>
        <taxon>Agaricomycetes</taxon>
        <taxon>Agaricomycetidae</taxon>
        <taxon>Agaricales</taxon>
        <taxon>Marasmiineae</taxon>
        <taxon>Mycenaceae</taxon>
        <taxon>Mycena</taxon>
    </lineage>
</organism>
<name>A0AAD7MC12_MYCRO</name>
<feature type="compositionally biased region" description="Polar residues" evidence="2">
    <location>
        <begin position="470"/>
        <end position="487"/>
    </location>
</feature>
<gene>
    <name evidence="3" type="ORF">B0H17DRAFT_1324735</name>
</gene>
<feature type="region of interest" description="Disordered" evidence="2">
    <location>
        <begin position="470"/>
        <end position="501"/>
    </location>
</feature>
<proteinExistence type="predicted"/>
<evidence type="ECO:0000313" key="3">
    <source>
        <dbReference type="EMBL" id="KAJ7709921.1"/>
    </source>
</evidence>
<feature type="region of interest" description="Disordered" evidence="2">
    <location>
        <begin position="685"/>
        <end position="715"/>
    </location>
</feature>
<feature type="coiled-coil region" evidence="1">
    <location>
        <begin position="400"/>
        <end position="427"/>
    </location>
</feature>
<dbReference type="EMBL" id="JARKIE010000002">
    <property type="protein sequence ID" value="KAJ7709921.1"/>
    <property type="molecule type" value="Genomic_DNA"/>
</dbReference>
<keyword evidence="4" id="KW-1185">Reference proteome</keyword>
<evidence type="ECO:0000256" key="2">
    <source>
        <dbReference type="SAM" id="MobiDB-lite"/>
    </source>
</evidence>
<feature type="compositionally biased region" description="Polar residues" evidence="2">
    <location>
        <begin position="316"/>
        <end position="331"/>
    </location>
</feature>
<evidence type="ECO:0000256" key="1">
    <source>
        <dbReference type="SAM" id="Coils"/>
    </source>
</evidence>
<keyword evidence="1" id="KW-0175">Coiled coil</keyword>
<reference evidence="3" key="1">
    <citation type="submission" date="2023-03" db="EMBL/GenBank/DDBJ databases">
        <title>Massive genome expansion in bonnet fungi (Mycena s.s.) driven by repeated elements and novel gene families across ecological guilds.</title>
        <authorList>
            <consortium name="Lawrence Berkeley National Laboratory"/>
            <person name="Harder C.B."/>
            <person name="Miyauchi S."/>
            <person name="Viragh M."/>
            <person name="Kuo A."/>
            <person name="Thoen E."/>
            <person name="Andreopoulos B."/>
            <person name="Lu D."/>
            <person name="Skrede I."/>
            <person name="Drula E."/>
            <person name="Henrissat B."/>
            <person name="Morin E."/>
            <person name="Kohler A."/>
            <person name="Barry K."/>
            <person name="LaButti K."/>
            <person name="Morin E."/>
            <person name="Salamov A."/>
            <person name="Lipzen A."/>
            <person name="Mereny Z."/>
            <person name="Hegedus B."/>
            <person name="Baldrian P."/>
            <person name="Stursova M."/>
            <person name="Weitz H."/>
            <person name="Taylor A."/>
            <person name="Grigoriev I.V."/>
            <person name="Nagy L.G."/>
            <person name="Martin F."/>
            <person name="Kauserud H."/>
        </authorList>
    </citation>
    <scope>NUCLEOTIDE SEQUENCE</scope>
    <source>
        <strain evidence="3">CBHHK067</strain>
    </source>
</reference>
<feature type="region of interest" description="Disordered" evidence="2">
    <location>
        <begin position="51"/>
        <end position="396"/>
    </location>
</feature>
<accession>A0AAD7MC12</accession>
<feature type="compositionally biased region" description="Low complexity" evidence="2">
    <location>
        <begin position="135"/>
        <end position="164"/>
    </location>
</feature>
<feature type="compositionally biased region" description="Basic and acidic residues" evidence="2">
    <location>
        <begin position="77"/>
        <end position="87"/>
    </location>
</feature>